<dbReference type="RefSeq" id="WP_184585037.1">
    <property type="nucleotide sequence ID" value="NZ_JACHJT010000002.1"/>
</dbReference>
<feature type="compositionally biased region" description="Low complexity" evidence="1">
    <location>
        <begin position="218"/>
        <end position="231"/>
    </location>
</feature>
<comment type="caution">
    <text evidence="3">The sequence shown here is derived from an EMBL/GenBank/DDBJ whole genome shotgun (WGS) entry which is preliminary data.</text>
</comment>
<keyword evidence="2" id="KW-1133">Transmembrane helix</keyword>
<feature type="transmembrane region" description="Helical" evidence="2">
    <location>
        <begin position="72"/>
        <end position="90"/>
    </location>
</feature>
<reference evidence="3 4" key="1">
    <citation type="submission" date="2020-08" db="EMBL/GenBank/DDBJ databases">
        <title>Sequencing the genomes of 1000 actinobacteria strains.</title>
        <authorList>
            <person name="Klenk H.-P."/>
        </authorList>
    </citation>
    <scope>NUCLEOTIDE SEQUENCE [LARGE SCALE GENOMIC DNA]</scope>
    <source>
        <strain evidence="3 4">DSM 102030</strain>
    </source>
</reference>
<gene>
    <name evidence="3" type="ORF">F4561_006180</name>
</gene>
<dbReference type="AlphaFoldDB" id="A0A7W7RNM2"/>
<evidence type="ECO:0000313" key="4">
    <source>
        <dbReference type="Proteomes" id="UP000523007"/>
    </source>
</evidence>
<evidence type="ECO:0000256" key="2">
    <source>
        <dbReference type="SAM" id="Phobius"/>
    </source>
</evidence>
<evidence type="ECO:0000313" key="3">
    <source>
        <dbReference type="EMBL" id="MBB4935286.1"/>
    </source>
</evidence>
<keyword evidence="2" id="KW-0472">Membrane</keyword>
<evidence type="ECO:0000256" key="1">
    <source>
        <dbReference type="SAM" id="MobiDB-lite"/>
    </source>
</evidence>
<feature type="region of interest" description="Disordered" evidence="1">
    <location>
        <begin position="1"/>
        <end position="31"/>
    </location>
</feature>
<feature type="compositionally biased region" description="Pro residues" evidence="1">
    <location>
        <begin position="15"/>
        <end position="24"/>
    </location>
</feature>
<sequence length="638" mass="68256">MSIPHHSEPDHTPGQPSPHPPPTQDTPQGWLDVGTARRGIWGCGVLAIVGGLLMALLTAVASVGSEDAIEGMVFAGLLVVAAVVGTIVLVTRLPRALSQQGIAVDGSGISLVQRPKWWFRGRTLHVSWGEVRSTGTLPVGEDSAQAMPNLRQFVITLYREPSAANPPTWAKLVPADEQGPYNTPPVEFPRVFVPGEVGSLNQVLEPIAAIRPDLLAEPAGASAPDTPAAAPGTPPQPSGTGTPAQHTPAPAPGWISVRGTRVVEWLAGGFFSVLLASMVLVPAVSLADTFLDTYGSTVVVVSASALVLSVLVALLVALPRYWTTQGIEVDEHGIAVVQRPMWWFRGRTAAIPWQDIDYIARSAGPGNKLVLEVLLYRVDHDLAMPGWAKLVLAGETKWDRTSSRPRVLFTYGHHVIGRLERMLRSARPDLFEVPAVEPGAPHLRGTAEPQWVSMRGPRLAVWILGAVFVCYTDVALTAMSVVAFAEGDWVDAVGGAVGAVVFLGVTGWVVHVAPRMFTHQGVSADVSGITLVQEPALWFAGRTAHIPWPDVRTISQDVLVTGTGKDRRSSALVHLMLHYPDRVTSAPTWASVAPRELQTPPASPTEPLTRITIKPGNRRHARIVGALRAVRPDFFPGA</sequence>
<proteinExistence type="predicted"/>
<feature type="compositionally biased region" description="Basic and acidic residues" evidence="1">
    <location>
        <begin position="1"/>
        <end position="11"/>
    </location>
</feature>
<dbReference type="EMBL" id="JACHJT010000002">
    <property type="protein sequence ID" value="MBB4935286.1"/>
    <property type="molecule type" value="Genomic_DNA"/>
</dbReference>
<keyword evidence="4" id="KW-1185">Reference proteome</keyword>
<feature type="transmembrane region" description="Helical" evidence="2">
    <location>
        <begin position="489"/>
        <end position="510"/>
    </location>
</feature>
<dbReference type="Proteomes" id="UP000523007">
    <property type="component" value="Unassembled WGS sequence"/>
</dbReference>
<feature type="transmembrane region" description="Helical" evidence="2">
    <location>
        <begin position="265"/>
        <end position="287"/>
    </location>
</feature>
<organism evidence="3 4">
    <name type="scientific">Lipingzhangella halophila</name>
    <dbReference type="NCBI Taxonomy" id="1783352"/>
    <lineage>
        <taxon>Bacteria</taxon>
        <taxon>Bacillati</taxon>
        <taxon>Actinomycetota</taxon>
        <taxon>Actinomycetes</taxon>
        <taxon>Streptosporangiales</taxon>
        <taxon>Nocardiopsidaceae</taxon>
        <taxon>Lipingzhangella</taxon>
    </lineage>
</organism>
<feature type="transmembrane region" description="Helical" evidence="2">
    <location>
        <begin position="40"/>
        <end position="60"/>
    </location>
</feature>
<feature type="transmembrane region" description="Helical" evidence="2">
    <location>
        <begin position="293"/>
        <end position="318"/>
    </location>
</feature>
<feature type="transmembrane region" description="Helical" evidence="2">
    <location>
        <begin position="459"/>
        <end position="483"/>
    </location>
</feature>
<feature type="region of interest" description="Disordered" evidence="1">
    <location>
        <begin position="218"/>
        <end position="252"/>
    </location>
</feature>
<name>A0A7W7RNM2_9ACTN</name>
<accession>A0A7W7RNM2</accession>
<protein>
    <submittedName>
        <fullName evidence="3">Uncharacterized protein</fullName>
    </submittedName>
</protein>
<keyword evidence="2" id="KW-0812">Transmembrane</keyword>